<name>A0A392SPF5_9FABA</name>
<accession>A0A392SPF5</accession>
<feature type="non-terminal residue" evidence="1">
    <location>
        <position position="1"/>
    </location>
</feature>
<dbReference type="AlphaFoldDB" id="A0A392SPF5"/>
<evidence type="ECO:0000313" key="1">
    <source>
        <dbReference type="EMBL" id="MCI50753.1"/>
    </source>
</evidence>
<keyword evidence="2" id="KW-1185">Reference proteome</keyword>
<reference evidence="1 2" key="1">
    <citation type="journal article" date="2018" name="Front. Plant Sci.">
        <title>Red Clover (Trifolium pratense) and Zigzag Clover (T. medium) - A Picture of Genomic Similarities and Differences.</title>
        <authorList>
            <person name="Dluhosova J."/>
            <person name="Istvanek J."/>
            <person name="Nedelnik J."/>
            <person name="Repkova J."/>
        </authorList>
    </citation>
    <scope>NUCLEOTIDE SEQUENCE [LARGE SCALE GENOMIC DNA]</scope>
    <source>
        <strain evidence="2">cv. 10/8</strain>
        <tissue evidence="1">Leaf</tissue>
    </source>
</reference>
<protein>
    <submittedName>
        <fullName evidence="1">Ubiquitin-conjugating enzyme</fullName>
    </submittedName>
</protein>
<organism evidence="1 2">
    <name type="scientific">Trifolium medium</name>
    <dbReference type="NCBI Taxonomy" id="97028"/>
    <lineage>
        <taxon>Eukaryota</taxon>
        <taxon>Viridiplantae</taxon>
        <taxon>Streptophyta</taxon>
        <taxon>Embryophyta</taxon>
        <taxon>Tracheophyta</taxon>
        <taxon>Spermatophyta</taxon>
        <taxon>Magnoliopsida</taxon>
        <taxon>eudicotyledons</taxon>
        <taxon>Gunneridae</taxon>
        <taxon>Pentapetalae</taxon>
        <taxon>rosids</taxon>
        <taxon>fabids</taxon>
        <taxon>Fabales</taxon>
        <taxon>Fabaceae</taxon>
        <taxon>Papilionoideae</taxon>
        <taxon>50 kb inversion clade</taxon>
        <taxon>NPAAA clade</taxon>
        <taxon>Hologalegina</taxon>
        <taxon>IRL clade</taxon>
        <taxon>Trifolieae</taxon>
        <taxon>Trifolium</taxon>
    </lineage>
</organism>
<evidence type="ECO:0000313" key="2">
    <source>
        <dbReference type="Proteomes" id="UP000265520"/>
    </source>
</evidence>
<proteinExistence type="predicted"/>
<sequence>NFEDFAVGHFLNRPRDILRACKAYRKGAQVFSLVKSEGWKVDREIHECWPEYFTNSLCCLSYEKACQ</sequence>
<comment type="caution">
    <text evidence="1">The sequence shown here is derived from an EMBL/GenBank/DDBJ whole genome shotgun (WGS) entry which is preliminary data.</text>
</comment>
<dbReference type="Proteomes" id="UP000265520">
    <property type="component" value="Unassembled WGS sequence"/>
</dbReference>
<dbReference type="EMBL" id="LXQA010421416">
    <property type="protein sequence ID" value="MCI50753.1"/>
    <property type="molecule type" value="Genomic_DNA"/>
</dbReference>